<comment type="caution">
    <text evidence="9">Lacks conserved residue(s) required for the propagation of feature annotation.</text>
</comment>
<proteinExistence type="inferred from homology"/>
<dbReference type="NCBIfam" id="NF001951">
    <property type="entry name" value="PRK00733.1-2"/>
    <property type="match status" value="1"/>
</dbReference>
<keyword evidence="4 9" id="KW-0460">Magnesium</keyword>
<keyword evidence="8 9" id="KW-0472">Membrane</keyword>
<evidence type="ECO:0000256" key="2">
    <source>
        <dbReference type="ARBA" id="ARBA00022448"/>
    </source>
</evidence>
<dbReference type="GO" id="GO:0005886">
    <property type="term" value="C:plasma membrane"/>
    <property type="evidence" value="ECO:0007669"/>
    <property type="project" value="UniProtKB-SubCell"/>
</dbReference>
<keyword evidence="11" id="KW-1185">Reference proteome</keyword>
<evidence type="ECO:0000256" key="6">
    <source>
        <dbReference type="ARBA" id="ARBA00022989"/>
    </source>
</evidence>
<dbReference type="InterPro" id="IPR004131">
    <property type="entry name" value="PPase-energised_H-pump"/>
</dbReference>
<keyword evidence="10" id="KW-0378">Hydrolase</keyword>
<protein>
    <recommendedName>
        <fullName evidence="9">K(+)-insensitive pyrophosphate-energized proton pump</fullName>
        <ecNumber evidence="9">7.1.3.1</ecNumber>
    </recommendedName>
    <alternativeName>
        <fullName evidence="9">Membrane-bound proton-translocating pyrophosphatase</fullName>
    </alternativeName>
    <alternativeName>
        <fullName evidence="9">Pyrophosphate-energized inorganic pyrophosphatase</fullName>
        <shortName evidence="9">H(+)-PPase</shortName>
    </alternativeName>
</protein>
<dbReference type="KEGG" id="lsf:I8J32_006540"/>
<feature type="transmembrane region" description="Helical" evidence="9">
    <location>
        <begin position="57"/>
        <end position="75"/>
    </location>
</feature>
<evidence type="ECO:0000256" key="7">
    <source>
        <dbReference type="ARBA" id="ARBA00023065"/>
    </source>
</evidence>
<dbReference type="GO" id="GO:0004427">
    <property type="term" value="F:inorganic diphosphate phosphatase activity"/>
    <property type="evidence" value="ECO:0007669"/>
    <property type="project" value="UniProtKB-UniRule"/>
</dbReference>
<dbReference type="NCBIfam" id="NF001953">
    <property type="entry name" value="PRK00733.2-1"/>
    <property type="match status" value="1"/>
</dbReference>
<feature type="transmembrane region" description="Helical" evidence="9">
    <location>
        <begin position="368"/>
        <end position="392"/>
    </location>
</feature>
<feature type="transmembrane region" description="Helical" evidence="9">
    <location>
        <begin position="323"/>
        <end position="347"/>
    </location>
</feature>
<feature type="transmembrane region" description="Helical" evidence="9">
    <location>
        <begin position="292"/>
        <end position="311"/>
    </location>
</feature>
<keyword evidence="6 9" id="KW-1133">Transmembrane helix</keyword>
<feature type="transmembrane region" description="Helical" evidence="9">
    <location>
        <begin position="463"/>
        <end position="480"/>
    </location>
</feature>
<feature type="transmembrane region" description="Helical" evidence="9">
    <location>
        <begin position="122"/>
        <end position="148"/>
    </location>
</feature>
<dbReference type="Proteomes" id="UP000639274">
    <property type="component" value="Chromosome"/>
</dbReference>
<feature type="site" description="Determinant of potassium independence" evidence="9">
    <location>
        <position position="458"/>
    </location>
</feature>
<dbReference type="HAMAP" id="MF_01129">
    <property type="entry name" value="PPase_energized_pump"/>
    <property type="match status" value="1"/>
</dbReference>
<keyword evidence="9" id="KW-1003">Cell membrane</keyword>
<comment type="cofactor">
    <cofactor evidence="9">
        <name>Mg(2+)</name>
        <dbReference type="ChEBI" id="CHEBI:18420"/>
    </cofactor>
</comment>
<evidence type="ECO:0000313" key="11">
    <source>
        <dbReference type="Proteomes" id="UP000639274"/>
    </source>
</evidence>
<keyword evidence="2 9" id="KW-0813">Transport</keyword>
<comment type="subcellular location">
    <subcellularLocation>
        <location evidence="9">Cell membrane</location>
        <topology evidence="9">Multi-pass membrane protein</topology>
    </subcellularLocation>
    <subcellularLocation>
        <location evidence="1">Endomembrane system</location>
        <topology evidence="1">Multi-pass membrane protein</topology>
    </subcellularLocation>
</comment>
<feature type="transmembrane region" description="Helical" evidence="9">
    <location>
        <begin position="235"/>
        <end position="252"/>
    </location>
</feature>
<sequence length="676" mass="69423">MLEQYGLALALVCAVIAILYGVVSARWISAQPAGNERMQQIAGAIQEGARAYLNRQYTTIGVAGVVLFLVIGFFLSWHTAIGFLIGAVLSGAAGYIGMNVSVRANVRTAEAARSGIGKAMDVAFRGGAITGMLVVGLGLLGVAGYWVILYRHLGLPMDEALHALVGLAFGSSLISIFARLGGGIFTKGADVGADLVGKVEAGIPEDDPRNPAVIADNVGDNVGDCAGMAADLFETYAVTIIATMLLGGMMLTEAGHNAVLFPLVLGGVSIIASIIGAFFVKVKAGGSIMGALYRGVIVSAVIAAIAFYPITTQLMADSSLGAMNLYWCALIGLVLTGAIVWITEYYTGTQFKPVRHVAQASTTGHGTNIIAGLGVSMKSTALPVIAVCAAIWTAHALGGLYGIAIAATSMLSMAGMIVALDAYGPITDNAGGIAEMAGLPPEVRNITDPLDAVGNTTKAVTKGYAIGSAALAALVLFADYTHNLQANNPGVTYAFDLSDHMVIIGLLIGGLIPYLFGAMAMEAVGRAAGAVVEEVRRQFREIPGIMEGTGKPDYSRAVDMLTKSAIKEMIVPSLLPVAVPVVVGLLLGPKALGGVLIGTIVTGLFVAISMTTGGGAWDNAKKYIEDGNFGGKGSEAHKAAVTGDTVGDPYKDTAGPAVNPLIKIINIVALLMVPLL</sequence>
<keyword evidence="9" id="KW-0375">Hydrogen ion transport</keyword>
<dbReference type="GO" id="GO:0000287">
    <property type="term" value="F:magnesium ion binding"/>
    <property type="evidence" value="ECO:0007669"/>
    <property type="project" value="UniProtKB-UniRule"/>
</dbReference>
<comment type="catalytic activity">
    <reaction evidence="9">
        <text>diphosphate + H2O + H(+)(in) = 2 phosphate + 2 H(+)(out)</text>
        <dbReference type="Rhea" id="RHEA:13973"/>
        <dbReference type="ChEBI" id="CHEBI:15377"/>
        <dbReference type="ChEBI" id="CHEBI:15378"/>
        <dbReference type="ChEBI" id="CHEBI:33019"/>
        <dbReference type="ChEBI" id="CHEBI:43474"/>
        <dbReference type="EC" id="7.1.3.1"/>
    </reaction>
</comment>
<feature type="transmembrane region" description="Helical" evidence="9">
    <location>
        <begin position="500"/>
        <end position="517"/>
    </location>
</feature>
<keyword evidence="5 9" id="KW-1278">Translocase</keyword>
<dbReference type="GO" id="GO:0012505">
    <property type="term" value="C:endomembrane system"/>
    <property type="evidence" value="ECO:0007669"/>
    <property type="project" value="UniProtKB-SubCell"/>
</dbReference>
<feature type="transmembrane region" description="Helical" evidence="9">
    <location>
        <begin position="398"/>
        <end position="420"/>
    </location>
</feature>
<evidence type="ECO:0000256" key="1">
    <source>
        <dbReference type="ARBA" id="ARBA00004127"/>
    </source>
</evidence>
<feature type="transmembrane region" description="Helical" evidence="9">
    <location>
        <begin position="160"/>
        <end position="178"/>
    </location>
</feature>
<dbReference type="AlphaFoldDB" id="A0A974Y158"/>
<evidence type="ECO:0000256" key="9">
    <source>
        <dbReference type="HAMAP-Rule" id="MF_01129"/>
    </source>
</evidence>
<evidence type="ECO:0000256" key="4">
    <source>
        <dbReference type="ARBA" id="ARBA00022842"/>
    </source>
</evidence>
<feature type="transmembrane region" description="Helical" evidence="9">
    <location>
        <begin position="81"/>
        <end position="102"/>
    </location>
</feature>
<feature type="transmembrane region" description="Helical" evidence="9">
    <location>
        <begin position="569"/>
        <end position="588"/>
    </location>
</feature>
<accession>A0A974Y158</accession>
<dbReference type="PANTHER" id="PTHR31998">
    <property type="entry name" value="K(+)-INSENSITIVE PYROPHOSPHATE-ENERGIZED PROTON PUMP"/>
    <property type="match status" value="1"/>
</dbReference>
<name>A0A974Y158_9GAMM</name>
<dbReference type="NCBIfam" id="TIGR01104">
    <property type="entry name" value="V_PPase"/>
    <property type="match status" value="1"/>
</dbReference>
<dbReference type="RefSeq" id="WP_200616060.1">
    <property type="nucleotide sequence ID" value="NZ_CP071518.1"/>
</dbReference>
<dbReference type="Pfam" id="PF03030">
    <property type="entry name" value="H_PPase"/>
    <property type="match status" value="1"/>
</dbReference>
<organism evidence="10 11">
    <name type="scientific">Agrilutibacter solisilvae</name>
    <dbReference type="NCBI Taxonomy" id="2763317"/>
    <lineage>
        <taxon>Bacteria</taxon>
        <taxon>Pseudomonadati</taxon>
        <taxon>Pseudomonadota</taxon>
        <taxon>Gammaproteobacteria</taxon>
        <taxon>Lysobacterales</taxon>
        <taxon>Lysobacteraceae</taxon>
        <taxon>Agrilutibacter</taxon>
    </lineage>
</organism>
<comment type="function">
    <text evidence="9">Proton pump that utilizes the energy of pyrophosphate hydrolysis as the driving force for proton movement across the membrane. Generates a proton motive force.</text>
</comment>
<dbReference type="EC" id="7.1.3.1" evidence="9"/>
<feature type="transmembrane region" description="Helical" evidence="9">
    <location>
        <begin position="6"/>
        <end position="28"/>
    </location>
</feature>
<evidence type="ECO:0000256" key="3">
    <source>
        <dbReference type="ARBA" id="ARBA00022692"/>
    </source>
</evidence>
<evidence type="ECO:0000256" key="5">
    <source>
        <dbReference type="ARBA" id="ARBA00022967"/>
    </source>
</evidence>
<keyword evidence="3 9" id="KW-0812">Transmembrane</keyword>
<reference evidence="10 11" key="1">
    <citation type="submission" date="2021-03" db="EMBL/GenBank/DDBJ databases">
        <title>Lysobacter sp. nov. isolated from soil of gangwondo yeongwol, south Korea.</title>
        <authorList>
            <person name="Kim K.R."/>
            <person name="Kim K.H."/>
            <person name="Jeon C.O."/>
        </authorList>
    </citation>
    <scope>NUCLEOTIDE SEQUENCE [LARGE SCALE GENOMIC DNA]</scope>
    <source>
        <strain evidence="10 11">R19</strain>
    </source>
</reference>
<evidence type="ECO:0000313" key="10">
    <source>
        <dbReference type="EMBL" id="QSX79512.1"/>
    </source>
</evidence>
<feature type="transmembrane region" description="Helical" evidence="9">
    <location>
        <begin position="258"/>
        <end position="280"/>
    </location>
</feature>
<feature type="transmembrane region" description="Helical" evidence="9">
    <location>
        <begin position="594"/>
        <end position="617"/>
    </location>
</feature>
<evidence type="ECO:0000256" key="8">
    <source>
        <dbReference type="ARBA" id="ARBA00023136"/>
    </source>
</evidence>
<gene>
    <name evidence="9" type="primary">hppA</name>
    <name evidence="10" type="ORF">I8J32_006540</name>
</gene>
<dbReference type="PIRSF" id="PIRSF001265">
    <property type="entry name" value="H+-PPase"/>
    <property type="match status" value="1"/>
</dbReference>
<dbReference type="EMBL" id="CP071518">
    <property type="protein sequence ID" value="QSX79512.1"/>
    <property type="molecule type" value="Genomic_DNA"/>
</dbReference>
<dbReference type="GO" id="GO:0009678">
    <property type="term" value="F:diphosphate hydrolysis-driven proton transmembrane transporter activity"/>
    <property type="evidence" value="ECO:0007669"/>
    <property type="project" value="UniProtKB-UniRule"/>
</dbReference>
<comment type="similarity">
    <text evidence="9">Belongs to the H(+)-translocating pyrophosphatase (TC 3.A.10) family. K(+)-insensitive subfamily.</text>
</comment>
<dbReference type="NCBIfam" id="NF001960">
    <property type="entry name" value="PRK00733.3-5"/>
    <property type="match status" value="1"/>
</dbReference>
<keyword evidence="7 9" id="KW-0406">Ion transport</keyword>
<comment type="subunit">
    <text evidence="9">Homodimer.</text>
</comment>